<keyword evidence="4 8" id="KW-0812">Transmembrane</keyword>
<evidence type="ECO:0000313" key="12">
    <source>
        <dbReference type="Proteomes" id="UP000029278"/>
    </source>
</evidence>
<dbReference type="InterPro" id="IPR000515">
    <property type="entry name" value="MetI-like"/>
</dbReference>
<feature type="transmembrane region" description="Helical" evidence="8">
    <location>
        <begin position="90"/>
        <end position="110"/>
    </location>
</feature>
<dbReference type="GeneID" id="77010525"/>
<dbReference type="InterPro" id="IPR010065">
    <property type="entry name" value="AA_ABC_transptr_permease_3TM"/>
</dbReference>
<dbReference type="PATRIC" id="fig|44252.3.peg.5427"/>
<dbReference type="Gene3D" id="1.10.3720.10">
    <property type="entry name" value="MetI-like"/>
    <property type="match status" value="1"/>
</dbReference>
<evidence type="ECO:0000256" key="7">
    <source>
        <dbReference type="ARBA" id="ARBA00023136"/>
    </source>
</evidence>
<dbReference type="PANTHER" id="PTHR30614">
    <property type="entry name" value="MEMBRANE COMPONENT OF AMINO ACID ABC TRANSPORTER"/>
    <property type="match status" value="1"/>
</dbReference>
<reference evidence="11 13" key="2">
    <citation type="submission" date="2019-11" db="EMBL/GenBank/DDBJ databases">
        <title>Draft genome sequences of five Paenibacillus species of dairy origin.</title>
        <authorList>
            <person name="Olajide A.M."/>
            <person name="Chen S."/>
            <person name="Lapointe G."/>
        </authorList>
    </citation>
    <scope>NUCLEOTIDE SEQUENCE [LARGE SCALE GENOMIC DNA]</scope>
    <source>
        <strain evidence="11 13">3CT49</strain>
    </source>
</reference>
<reference evidence="10 12" key="1">
    <citation type="submission" date="2014-04" db="EMBL/GenBank/DDBJ databases">
        <authorList>
            <person name="Bishop-Lilly K.A."/>
            <person name="Broomall S.M."/>
            <person name="Chain P.S."/>
            <person name="Chertkov O."/>
            <person name="Coyne S.R."/>
            <person name="Daligault H.E."/>
            <person name="Davenport K.W."/>
            <person name="Erkkila T."/>
            <person name="Frey K.G."/>
            <person name="Gibbons H.S."/>
            <person name="Gu W."/>
            <person name="Jaissle J."/>
            <person name="Johnson S.L."/>
            <person name="Koroleva G.I."/>
            <person name="Ladner J.T."/>
            <person name="Lo C.-C."/>
            <person name="Minogue T.D."/>
            <person name="Munk C."/>
            <person name="Palacios G.F."/>
            <person name="Redden C.L."/>
            <person name="Rosenzweig C.N."/>
            <person name="Scholz M.B."/>
            <person name="Teshima H."/>
            <person name="Xu Y."/>
        </authorList>
    </citation>
    <scope>NUCLEOTIDE SEQUENCE [LARGE SCALE GENOMIC DNA]</scope>
    <source>
        <strain evidence="10 12">8244</strain>
    </source>
</reference>
<evidence type="ECO:0000259" key="9">
    <source>
        <dbReference type="PROSITE" id="PS50928"/>
    </source>
</evidence>
<dbReference type="CDD" id="cd06261">
    <property type="entry name" value="TM_PBP2"/>
    <property type="match status" value="1"/>
</dbReference>
<evidence type="ECO:0000256" key="1">
    <source>
        <dbReference type="ARBA" id="ARBA00004651"/>
    </source>
</evidence>
<evidence type="ECO:0000313" key="13">
    <source>
        <dbReference type="Proteomes" id="UP000442469"/>
    </source>
</evidence>
<proteinExistence type="inferred from homology"/>
<evidence type="ECO:0000313" key="11">
    <source>
        <dbReference type="EMBL" id="MUG20912.1"/>
    </source>
</evidence>
<dbReference type="GO" id="GO:0015184">
    <property type="term" value="F:L-cystine transmembrane transporter activity"/>
    <property type="evidence" value="ECO:0007669"/>
    <property type="project" value="TreeGrafter"/>
</dbReference>
<feature type="transmembrane region" description="Helical" evidence="8">
    <location>
        <begin position="20"/>
        <end position="43"/>
    </location>
</feature>
<keyword evidence="12" id="KW-1185">Reference proteome</keyword>
<dbReference type="GO" id="GO:0043190">
    <property type="term" value="C:ATP-binding cassette (ABC) transporter complex"/>
    <property type="evidence" value="ECO:0007669"/>
    <property type="project" value="InterPro"/>
</dbReference>
<dbReference type="EMBL" id="WNZZ01000001">
    <property type="protein sequence ID" value="MUG20912.1"/>
    <property type="molecule type" value="Genomic_DNA"/>
</dbReference>
<dbReference type="Proteomes" id="UP000029278">
    <property type="component" value="Unassembled WGS sequence"/>
</dbReference>
<evidence type="ECO:0000256" key="4">
    <source>
        <dbReference type="ARBA" id="ARBA00022692"/>
    </source>
</evidence>
<sequence length="223" mass="24759">MNFDPSYILVAMAGAMKYIPIALLMAVVAMVIAVVVGLVLAFLRNSSNRGLRGLASVYISFFRSIPMLVQLFLIYYGLPQLFPFFTKMDAVTAAIIGLGIKQAAFLAEIFRAALLSVDKGQMEACLTGGMTKAQAYWRIILPQAARNALPGTGNVFISLLKETSLAFTLGVVEIFAEAKMQAAESFRFFEAYLAVALIYWAMIIVYTYLQQLLEKYLERPYRT</sequence>
<dbReference type="SUPFAM" id="SSF161098">
    <property type="entry name" value="MetI-like"/>
    <property type="match status" value="1"/>
</dbReference>
<keyword evidence="3" id="KW-1003">Cell membrane</keyword>
<dbReference type="InterPro" id="IPR035906">
    <property type="entry name" value="MetI-like_sf"/>
</dbReference>
<dbReference type="Pfam" id="PF00528">
    <property type="entry name" value="BPD_transp_1"/>
    <property type="match status" value="1"/>
</dbReference>
<comment type="similarity">
    <text evidence="8">Belongs to the binding-protein-dependent transport system permease family.</text>
</comment>
<name>A0A090Y811_PAEMA</name>
<keyword evidence="2 8" id="KW-0813">Transport</keyword>
<feature type="domain" description="ABC transmembrane type-1" evidence="9">
    <location>
        <begin position="19"/>
        <end position="210"/>
    </location>
</feature>
<evidence type="ECO:0000256" key="5">
    <source>
        <dbReference type="ARBA" id="ARBA00022970"/>
    </source>
</evidence>
<dbReference type="EMBL" id="JMQA01000047">
    <property type="protein sequence ID" value="KFM94341.1"/>
    <property type="molecule type" value="Genomic_DNA"/>
</dbReference>
<feature type="transmembrane region" description="Helical" evidence="8">
    <location>
        <begin position="189"/>
        <end position="209"/>
    </location>
</feature>
<dbReference type="Proteomes" id="UP000442469">
    <property type="component" value="Unassembled WGS sequence"/>
</dbReference>
<dbReference type="InterPro" id="IPR043429">
    <property type="entry name" value="ArtM/GltK/GlnP/TcyL/YhdX-like"/>
</dbReference>
<evidence type="ECO:0000256" key="2">
    <source>
        <dbReference type="ARBA" id="ARBA00022448"/>
    </source>
</evidence>
<dbReference type="PANTHER" id="PTHR30614:SF0">
    <property type="entry name" value="L-CYSTINE TRANSPORT SYSTEM PERMEASE PROTEIN TCYL"/>
    <property type="match status" value="1"/>
</dbReference>
<feature type="transmembrane region" description="Helical" evidence="8">
    <location>
        <begin position="55"/>
        <end position="78"/>
    </location>
</feature>
<dbReference type="AlphaFoldDB" id="A0A090Y811"/>
<protein>
    <submittedName>
        <fullName evidence="11">ABC transporter permease subunit</fullName>
    </submittedName>
    <submittedName>
        <fullName evidence="10">Putative amino-acid permease protein yxeN</fullName>
    </submittedName>
</protein>
<gene>
    <name evidence="10" type="ORF">DJ90_1139</name>
    <name evidence="11" type="ORF">GNQ08_00450</name>
</gene>
<dbReference type="HOGENOM" id="CLU_019602_1_4_9"/>
<evidence type="ECO:0000256" key="3">
    <source>
        <dbReference type="ARBA" id="ARBA00022475"/>
    </source>
</evidence>
<organism evidence="10 12">
    <name type="scientific">Paenibacillus macerans</name>
    <name type="common">Bacillus macerans</name>
    <dbReference type="NCBI Taxonomy" id="44252"/>
    <lineage>
        <taxon>Bacteria</taxon>
        <taxon>Bacillati</taxon>
        <taxon>Bacillota</taxon>
        <taxon>Bacilli</taxon>
        <taxon>Bacillales</taxon>
        <taxon>Paenibacillaceae</taxon>
        <taxon>Paenibacillus</taxon>
    </lineage>
</organism>
<dbReference type="NCBIfam" id="TIGR01726">
    <property type="entry name" value="HEQRo_perm_3TM"/>
    <property type="match status" value="1"/>
</dbReference>
<dbReference type="RefSeq" id="WP_036618302.1">
    <property type="nucleotide sequence ID" value="NZ_BGML01000004.1"/>
</dbReference>
<dbReference type="OrthoDB" id="9805999at2"/>
<keyword evidence="5" id="KW-0029">Amino-acid transport</keyword>
<dbReference type="PROSITE" id="PS50928">
    <property type="entry name" value="ABC_TM1"/>
    <property type="match status" value="1"/>
</dbReference>
<dbReference type="FunFam" id="1.10.3720.10:FF:000006">
    <property type="entry name" value="Glutamate/aspartate ABC transporter, permease protein GltK"/>
    <property type="match status" value="1"/>
</dbReference>
<keyword evidence="7 8" id="KW-0472">Membrane</keyword>
<comment type="subcellular location">
    <subcellularLocation>
        <location evidence="1 8">Cell membrane</location>
        <topology evidence="1 8">Multi-pass membrane protein</topology>
    </subcellularLocation>
</comment>
<dbReference type="STRING" id="44252.DJ90_1139"/>
<evidence type="ECO:0000256" key="6">
    <source>
        <dbReference type="ARBA" id="ARBA00022989"/>
    </source>
</evidence>
<accession>A0A090Y811</accession>
<comment type="caution">
    <text evidence="10">The sequence shown here is derived from an EMBL/GenBank/DDBJ whole genome shotgun (WGS) entry which is preliminary data.</text>
</comment>
<evidence type="ECO:0000256" key="8">
    <source>
        <dbReference type="RuleBase" id="RU363032"/>
    </source>
</evidence>
<evidence type="ECO:0000313" key="10">
    <source>
        <dbReference type="EMBL" id="KFM94341.1"/>
    </source>
</evidence>
<keyword evidence="6 8" id="KW-1133">Transmembrane helix</keyword>